<dbReference type="AlphaFoldDB" id="A0A9N9SJ44"/>
<dbReference type="InterPro" id="IPR043987">
    <property type="entry name" value="CCZ1/INTU/HSP4_longin_1"/>
</dbReference>
<feature type="domain" description="CCZ1/INTU second Longin" evidence="3">
    <location>
        <begin position="200"/>
        <end position="325"/>
    </location>
</feature>
<name>A0A9N9SJ44_PHACE</name>
<dbReference type="OrthoDB" id="240546at2759"/>
<evidence type="ECO:0000259" key="2">
    <source>
        <dbReference type="Pfam" id="PF19031"/>
    </source>
</evidence>
<dbReference type="InterPro" id="IPR013176">
    <property type="entry name" value="Ccz1"/>
</dbReference>
<evidence type="ECO:0000259" key="4">
    <source>
        <dbReference type="Pfam" id="PF19033"/>
    </source>
</evidence>
<dbReference type="InterPro" id="IPR043988">
    <property type="entry name" value="CCZ1/INTU_longin_2"/>
</dbReference>
<dbReference type="Pfam" id="PF19031">
    <property type="entry name" value="Intu_longin_1"/>
    <property type="match status" value="1"/>
</dbReference>
<dbReference type="Proteomes" id="UP001153737">
    <property type="component" value="Chromosome 8"/>
</dbReference>
<evidence type="ECO:0000313" key="5">
    <source>
        <dbReference type="EMBL" id="CAG9824291.1"/>
    </source>
</evidence>
<reference evidence="5" key="1">
    <citation type="submission" date="2022-01" db="EMBL/GenBank/DDBJ databases">
        <authorList>
            <person name="King R."/>
        </authorList>
    </citation>
    <scope>NUCLEOTIDE SEQUENCE</scope>
</reference>
<evidence type="ECO:0000313" key="6">
    <source>
        <dbReference type="Proteomes" id="UP001153737"/>
    </source>
</evidence>
<proteinExistence type="inferred from homology"/>
<protein>
    <recommendedName>
        <fullName evidence="7">Vacuolar fusion protein CCZ1 homolog</fullName>
    </recommendedName>
</protein>
<dbReference type="InterPro" id="IPR043989">
    <property type="entry name" value="CCZ1/INTU/HSP4_longin_3"/>
</dbReference>
<evidence type="ECO:0000259" key="3">
    <source>
        <dbReference type="Pfam" id="PF19032"/>
    </source>
</evidence>
<comment type="similarity">
    <text evidence="1">Belongs to the CCZ1 family.</text>
</comment>
<feature type="domain" description="CCZ1/INTU/HPS4 third Longin" evidence="4">
    <location>
        <begin position="353"/>
        <end position="448"/>
    </location>
</feature>
<dbReference type="GO" id="GO:0016192">
    <property type="term" value="P:vesicle-mediated transport"/>
    <property type="evidence" value="ECO:0007669"/>
    <property type="project" value="InterPro"/>
</dbReference>
<gene>
    <name evidence="5" type="ORF">PHAECO_LOCUS12123</name>
</gene>
<evidence type="ECO:0008006" key="7">
    <source>
        <dbReference type="Google" id="ProtNLM"/>
    </source>
</evidence>
<feature type="domain" description="CCZ1/INTU/HSP4 first Longin" evidence="2">
    <location>
        <begin position="9"/>
        <end position="133"/>
    </location>
</feature>
<evidence type="ECO:0000256" key="1">
    <source>
        <dbReference type="ARBA" id="ARBA00005352"/>
    </source>
</evidence>
<dbReference type="GO" id="GO:0035658">
    <property type="term" value="C:Mon1-Ccz1 complex"/>
    <property type="evidence" value="ECO:0007669"/>
    <property type="project" value="InterPro"/>
</dbReference>
<sequence>MVTQIIAGLKNFFVFNSSLSTSEGDELEKILYYYPISDNTDVQIKNVGLVEGIIHFTETFRPSSSVSSVHTEKSRQLYYQPEKGYWMVMTIQLNHITKEKLEGDSGELGDDVQDNVYEAVLKQAYHMYRLFWGTFQGTKDTDTLKMTLEIFYRAYLQSLKLVNADILNIFSGIQYLPLDKQTFLKVQCFINSLESNYMMISHSAFLYNDYLIWSGIEPSDMQLVYHYLIDTLLPANIETELQGGSMPRNSPSPFAALRHGRFITGPSNLRLAKTVGKVPKVFFYGEQKPEEYYLVVYRALSATVCLFVKVETELTLNIFKDLDDFISPKLISLVSDIAEYCSKQVITPNMADNSPRFIYFNKMNLAYKSTVHLDNKQSGNVACMKDSVRIMADMKLNNSYLGSSGETIVKTMSDYWVVGKTSNAREFYIALQQKNASLIDISEEVRKLCETELKGIFFHST</sequence>
<dbReference type="PANTHER" id="PTHR13056:SF0">
    <property type="entry name" value="VACUOLAR FUSION PROTEIN CCZ1 HOMOLOG-RELATED"/>
    <property type="match status" value="1"/>
</dbReference>
<keyword evidence="6" id="KW-1185">Reference proteome</keyword>
<dbReference type="Pfam" id="PF19033">
    <property type="entry name" value="Intu_longin_3"/>
    <property type="match status" value="1"/>
</dbReference>
<organism evidence="5 6">
    <name type="scientific">Phaedon cochleariae</name>
    <name type="common">Mustard beetle</name>
    <dbReference type="NCBI Taxonomy" id="80249"/>
    <lineage>
        <taxon>Eukaryota</taxon>
        <taxon>Metazoa</taxon>
        <taxon>Ecdysozoa</taxon>
        <taxon>Arthropoda</taxon>
        <taxon>Hexapoda</taxon>
        <taxon>Insecta</taxon>
        <taxon>Pterygota</taxon>
        <taxon>Neoptera</taxon>
        <taxon>Endopterygota</taxon>
        <taxon>Coleoptera</taxon>
        <taxon>Polyphaga</taxon>
        <taxon>Cucujiformia</taxon>
        <taxon>Chrysomeloidea</taxon>
        <taxon>Chrysomelidae</taxon>
        <taxon>Chrysomelinae</taxon>
        <taxon>Chrysomelini</taxon>
        <taxon>Phaedon</taxon>
    </lineage>
</organism>
<accession>A0A9N9SJ44</accession>
<dbReference type="EMBL" id="OU896714">
    <property type="protein sequence ID" value="CAG9824291.1"/>
    <property type="molecule type" value="Genomic_DNA"/>
</dbReference>
<dbReference type="Pfam" id="PF19032">
    <property type="entry name" value="Intu_longin_2"/>
    <property type="match status" value="1"/>
</dbReference>
<dbReference type="PANTHER" id="PTHR13056">
    <property type="entry name" value="VACUOLAR FUSION PROTEIN CCZ1 HOMOLOG-RELATED"/>
    <property type="match status" value="1"/>
</dbReference>
<reference evidence="5" key="2">
    <citation type="submission" date="2022-10" db="EMBL/GenBank/DDBJ databases">
        <authorList>
            <consortium name="ENA_rothamsted_submissions"/>
            <consortium name="culmorum"/>
            <person name="King R."/>
        </authorList>
    </citation>
    <scope>NUCLEOTIDE SEQUENCE</scope>
</reference>